<evidence type="ECO:0000313" key="2">
    <source>
        <dbReference type="EMBL" id="KAF0298526.1"/>
    </source>
</evidence>
<dbReference type="AlphaFoldDB" id="A0A6A4VUL7"/>
<dbReference type="Proteomes" id="UP000440578">
    <property type="component" value="Unassembled WGS sequence"/>
</dbReference>
<dbReference type="PANTHER" id="PTHR13345">
    <property type="entry name" value="MEDIATOR OF RNA POLYMERASE II TRANSCRIPTION SUBUNIT 10"/>
    <property type="match status" value="1"/>
</dbReference>
<dbReference type="Gene3D" id="1.10.287.370">
    <property type="match status" value="1"/>
</dbReference>
<name>A0A6A4VUL7_AMPAM</name>
<accession>A0A6A4VUL7</accession>
<dbReference type="Pfam" id="PF02996">
    <property type="entry name" value="Prefoldin"/>
    <property type="match status" value="1"/>
</dbReference>
<comment type="caution">
    <text evidence="2">The sequence shown here is derived from an EMBL/GenBank/DDBJ whole genome shotgun (WGS) entry which is preliminary data.</text>
</comment>
<dbReference type="PANTHER" id="PTHR13345:SF9">
    <property type="entry name" value="PROTEIN UXT"/>
    <property type="match status" value="1"/>
</dbReference>
<dbReference type="PRINTS" id="PR01502">
    <property type="entry name" value="UXTPROTEIN"/>
</dbReference>
<gene>
    <name evidence="2" type="primary">UXT</name>
    <name evidence="2" type="ORF">FJT64_004126</name>
</gene>
<dbReference type="EMBL" id="VIIS01001428">
    <property type="protein sequence ID" value="KAF0298526.1"/>
    <property type="molecule type" value="Genomic_DNA"/>
</dbReference>
<dbReference type="GO" id="GO:0003714">
    <property type="term" value="F:transcription corepressor activity"/>
    <property type="evidence" value="ECO:0007669"/>
    <property type="project" value="InterPro"/>
</dbReference>
<dbReference type="InterPro" id="IPR004127">
    <property type="entry name" value="Prefoldin_subunit_alpha"/>
</dbReference>
<evidence type="ECO:0000256" key="1">
    <source>
        <dbReference type="ARBA" id="ARBA00007666"/>
    </source>
</evidence>
<dbReference type="CDD" id="cd23158">
    <property type="entry name" value="Prefoldin_UXT"/>
    <property type="match status" value="1"/>
</dbReference>
<reference evidence="2 3" key="1">
    <citation type="submission" date="2019-07" db="EMBL/GenBank/DDBJ databases">
        <title>Draft genome assembly of a fouling barnacle, Amphibalanus amphitrite (Darwin, 1854): The first reference genome for Thecostraca.</title>
        <authorList>
            <person name="Kim W."/>
        </authorList>
    </citation>
    <scope>NUCLEOTIDE SEQUENCE [LARGE SCALE GENOMIC DNA]</scope>
    <source>
        <strain evidence="2">SNU_AA5</strain>
        <tissue evidence="2">Soma without cirri and trophi</tissue>
    </source>
</reference>
<sequence>MDADKIAKYEEFLNDVLKQDLRTLLDHRDAVYEDIAHHLELRNTINTLQKAQADKKPLKTKVDLGCNFYCSAKVDDPSRIFVRIGFGFYLEMTLSEALEHVARRVSTLEERAKSLGRDAVAVRAKIDMVLEALRELQGIQRAPEAAR</sequence>
<dbReference type="InterPro" id="IPR003994">
    <property type="entry name" value="UXT"/>
</dbReference>
<keyword evidence="3" id="KW-1185">Reference proteome</keyword>
<dbReference type="GO" id="GO:0045944">
    <property type="term" value="P:positive regulation of transcription by RNA polymerase II"/>
    <property type="evidence" value="ECO:0007669"/>
    <property type="project" value="TreeGrafter"/>
</dbReference>
<organism evidence="2 3">
    <name type="scientific">Amphibalanus amphitrite</name>
    <name type="common">Striped barnacle</name>
    <name type="synonym">Balanus amphitrite</name>
    <dbReference type="NCBI Taxonomy" id="1232801"/>
    <lineage>
        <taxon>Eukaryota</taxon>
        <taxon>Metazoa</taxon>
        <taxon>Ecdysozoa</taxon>
        <taxon>Arthropoda</taxon>
        <taxon>Crustacea</taxon>
        <taxon>Multicrustacea</taxon>
        <taxon>Cirripedia</taxon>
        <taxon>Thoracica</taxon>
        <taxon>Thoracicalcarea</taxon>
        <taxon>Balanomorpha</taxon>
        <taxon>Balanoidea</taxon>
        <taxon>Balanidae</taxon>
        <taxon>Amphibalaninae</taxon>
        <taxon>Amphibalanus</taxon>
    </lineage>
</organism>
<dbReference type="OrthoDB" id="433124at2759"/>
<dbReference type="SUPFAM" id="SSF46579">
    <property type="entry name" value="Prefoldin"/>
    <property type="match status" value="1"/>
</dbReference>
<dbReference type="GO" id="GO:0016592">
    <property type="term" value="C:mediator complex"/>
    <property type="evidence" value="ECO:0007669"/>
    <property type="project" value="TreeGrafter"/>
</dbReference>
<dbReference type="GO" id="GO:0000122">
    <property type="term" value="P:negative regulation of transcription by RNA polymerase II"/>
    <property type="evidence" value="ECO:0007669"/>
    <property type="project" value="InterPro"/>
</dbReference>
<proteinExistence type="inferred from homology"/>
<evidence type="ECO:0000313" key="3">
    <source>
        <dbReference type="Proteomes" id="UP000440578"/>
    </source>
</evidence>
<dbReference type="InterPro" id="IPR009053">
    <property type="entry name" value="Prefoldin"/>
</dbReference>
<protein>
    <submittedName>
        <fullName evidence="2">Protein UXT</fullName>
    </submittedName>
</protein>
<comment type="similarity">
    <text evidence="1">Belongs to the UXT family.</text>
</comment>